<name>A0A814LNZ6_9BILA</name>
<evidence type="ECO:0000313" key="2">
    <source>
        <dbReference type="Proteomes" id="UP000663879"/>
    </source>
</evidence>
<dbReference type="Proteomes" id="UP000663879">
    <property type="component" value="Unassembled WGS sequence"/>
</dbReference>
<comment type="caution">
    <text evidence="1">The sequence shown here is derived from an EMBL/GenBank/DDBJ whole genome shotgun (WGS) entry which is preliminary data.</text>
</comment>
<reference evidence="1" key="1">
    <citation type="submission" date="2021-02" db="EMBL/GenBank/DDBJ databases">
        <authorList>
            <person name="Nowell W R."/>
        </authorList>
    </citation>
    <scope>NUCLEOTIDE SEQUENCE</scope>
    <source>
        <strain evidence="1">Ploen Becks lab</strain>
    </source>
</reference>
<dbReference type="SUPFAM" id="SSF49265">
    <property type="entry name" value="Fibronectin type III"/>
    <property type="match status" value="1"/>
</dbReference>
<gene>
    <name evidence="1" type="ORF">OXX778_LOCUS19595</name>
</gene>
<sequence length="124" mass="14015">MGDSCLNIFSYYNISCINSETLEIEYTDTYSNDTNEANCTDLLPNTSYKIQIETVATSSSGQKDDVDKKKIIEFIKSASKILENIALRKTLSENIDLFQPFVSLINNIMHEPLIVFQKSENSSN</sequence>
<protein>
    <submittedName>
        <fullName evidence="1">Uncharacterized protein</fullName>
    </submittedName>
</protein>
<keyword evidence="2" id="KW-1185">Reference proteome</keyword>
<feature type="non-terminal residue" evidence="1">
    <location>
        <position position="1"/>
    </location>
</feature>
<evidence type="ECO:0000313" key="1">
    <source>
        <dbReference type="EMBL" id="CAF1068024.1"/>
    </source>
</evidence>
<dbReference type="AlphaFoldDB" id="A0A814LNZ6"/>
<organism evidence="1 2">
    <name type="scientific">Brachionus calyciflorus</name>
    <dbReference type="NCBI Taxonomy" id="104777"/>
    <lineage>
        <taxon>Eukaryota</taxon>
        <taxon>Metazoa</taxon>
        <taxon>Spiralia</taxon>
        <taxon>Gnathifera</taxon>
        <taxon>Rotifera</taxon>
        <taxon>Eurotatoria</taxon>
        <taxon>Monogononta</taxon>
        <taxon>Pseudotrocha</taxon>
        <taxon>Ploima</taxon>
        <taxon>Brachionidae</taxon>
        <taxon>Brachionus</taxon>
    </lineage>
</organism>
<dbReference type="EMBL" id="CAJNOC010006022">
    <property type="protein sequence ID" value="CAF1068024.1"/>
    <property type="molecule type" value="Genomic_DNA"/>
</dbReference>
<dbReference type="InterPro" id="IPR036116">
    <property type="entry name" value="FN3_sf"/>
</dbReference>
<proteinExistence type="predicted"/>
<accession>A0A814LNZ6</accession>